<evidence type="ECO:0000313" key="1">
    <source>
        <dbReference type="EMBL" id="SHF73126.1"/>
    </source>
</evidence>
<accession>A0A1M5E1T1</accession>
<evidence type="ECO:0000313" key="2">
    <source>
        <dbReference type="Proteomes" id="UP000184076"/>
    </source>
</evidence>
<proteinExistence type="predicted"/>
<organism evidence="1 2">
    <name type="scientific">Desulfacinum infernum DSM 9756</name>
    <dbReference type="NCBI Taxonomy" id="1121391"/>
    <lineage>
        <taxon>Bacteria</taxon>
        <taxon>Pseudomonadati</taxon>
        <taxon>Thermodesulfobacteriota</taxon>
        <taxon>Syntrophobacteria</taxon>
        <taxon>Syntrophobacterales</taxon>
        <taxon>Syntrophobacteraceae</taxon>
        <taxon>Desulfacinum</taxon>
    </lineage>
</organism>
<keyword evidence="2" id="KW-1185">Reference proteome</keyword>
<dbReference type="Proteomes" id="UP000184076">
    <property type="component" value="Unassembled WGS sequence"/>
</dbReference>
<name>A0A1M5E1T1_9BACT</name>
<gene>
    <name evidence="1" type="ORF">SAMN02745206_02566</name>
</gene>
<reference evidence="2" key="1">
    <citation type="submission" date="2016-11" db="EMBL/GenBank/DDBJ databases">
        <authorList>
            <person name="Varghese N."/>
            <person name="Submissions S."/>
        </authorList>
    </citation>
    <scope>NUCLEOTIDE SEQUENCE [LARGE SCALE GENOMIC DNA]</scope>
    <source>
        <strain evidence="2">DSM 9756</strain>
    </source>
</reference>
<sequence length="65" mass="7444">MSRNANSAIERIRAGQQPTERELKAVLRGLTFFRSSARTESAHVDFKRGFHDTTKDWADLLKDIP</sequence>
<dbReference type="AlphaFoldDB" id="A0A1M5E1T1"/>
<dbReference type="STRING" id="1121391.SAMN02745206_02566"/>
<protein>
    <submittedName>
        <fullName evidence="1">Uncharacterized protein</fullName>
    </submittedName>
</protein>
<dbReference type="EMBL" id="FQVB01000025">
    <property type="protein sequence ID" value="SHF73126.1"/>
    <property type="molecule type" value="Genomic_DNA"/>
</dbReference>